<dbReference type="Proteomes" id="UP000724874">
    <property type="component" value="Unassembled WGS sequence"/>
</dbReference>
<comment type="caution">
    <text evidence="2">The sequence shown here is derived from an EMBL/GenBank/DDBJ whole genome shotgun (WGS) entry which is preliminary data.</text>
</comment>
<proteinExistence type="predicted"/>
<organism evidence="2 3">
    <name type="scientific">Gymnopilus junonius</name>
    <name type="common">Spectacular rustgill mushroom</name>
    <name type="synonym">Gymnopilus spectabilis subsp. junonius</name>
    <dbReference type="NCBI Taxonomy" id="109634"/>
    <lineage>
        <taxon>Eukaryota</taxon>
        <taxon>Fungi</taxon>
        <taxon>Dikarya</taxon>
        <taxon>Basidiomycota</taxon>
        <taxon>Agaricomycotina</taxon>
        <taxon>Agaricomycetes</taxon>
        <taxon>Agaricomycetidae</taxon>
        <taxon>Agaricales</taxon>
        <taxon>Agaricineae</taxon>
        <taxon>Hymenogastraceae</taxon>
        <taxon>Gymnopilus</taxon>
    </lineage>
</organism>
<feature type="compositionally biased region" description="Polar residues" evidence="1">
    <location>
        <begin position="16"/>
        <end position="25"/>
    </location>
</feature>
<evidence type="ECO:0000256" key="1">
    <source>
        <dbReference type="SAM" id="MobiDB-lite"/>
    </source>
</evidence>
<dbReference type="EMBL" id="JADNYJ010000073">
    <property type="protein sequence ID" value="KAF8891143.1"/>
    <property type="molecule type" value="Genomic_DNA"/>
</dbReference>
<name>A0A9P5NJV4_GYMJU</name>
<keyword evidence="3" id="KW-1185">Reference proteome</keyword>
<sequence>MTSQDGSNDIPAVFSVPSTRPSTSKLKPKPTITLTLCMDNSSQGIDYPRAVVAKPFSSNGSILRVMRIAFKDYLSPNQDIECGLARKTTDGCIRWVKLFDWESSVAADSKVGIFLKGSNMHDFPYLPPPTGRPVKAQSTLGCDTFPSLRLFETLLKL</sequence>
<feature type="region of interest" description="Disordered" evidence="1">
    <location>
        <begin position="1"/>
        <end position="27"/>
    </location>
</feature>
<reference evidence="2" key="1">
    <citation type="submission" date="2020-11" db="EMBL/GenBank/DDBJ databases">
        <authorList>
            <consortium name="DOE Joint Genome Institute"/>
            <person name="Ahrendt S."/>
            <person name="Riley R."/>
            <person name="Andreopoulos W."/>
            <person name="LaButti K."/>
            <person name="Pangilinan J."/>
            <person name="Ruiz-duenas F.J."/>
            <person name="Barrasa J.M."/>
            <person name="Sanchez-Garcia M."/>
            <person name="Camarero S."/>
            <person name="Miyauchi S."/>
            <person name="Serrano A."/>
            <person name="Linde D."/>
            <person name="Babiker R."/>
            <person name="Drula E."/>
            <person name="Ayuso-Fernandez I."/>
            <person name="Pacheco R."/>
            <person name="Padilla G."/>
            <person name="Ferreira P."/>
            <person name="Barriuso J."/>
            <person name="Kellner H."/>
            <person name="Castanera R."/>
            <person name="Alfaro M."/>
            <person name="Ramirez L."/>
            <person name="Pisabarro A.G."/>
            <person name="Kuo A."/>
            <person name="Tritt A."/>
            <person name="Lipzen A."/>
            <person name="He G."/>
            <person name="Yan M."/>
            <person name="Ng V."/>
            <person name="Cullen D."/>
            <person name="Martin F."/>
            <person name="Rosso M.-N."/>
            <person name="Henrissat B."/>
            <person name="Hibbett D."/>
            <person name="Martinez A.T."/>
            <person name="Grigoriev I.V."/>
        </authorList>
    </citation>
    <scope>NUCLEOTIDE SEQUENCE</scope>
    <source>
        <strain evidence="2">AH 44721</strain>
    </source>
</reference>
<evidence type="ECO:0000313" key="3">
    <source>
        <dbReference type="Proteomes" id="UP000724874"/>
    </source>
</evidence>
<dbReference type="AlphaFoldDB" id="A0A9P5NJV4"/>
<accession>A0A9P5NJV4</accession>
<protein>
    <submittedName>
        <fullName evidence="2">Uncharacterized protein</fullName>
    </submittedName>
</protein>
<gene>
    <name evidence="2" type="ORF">CPB84DRAFT_1784517</name>
</gene>
<evidence type="ECO:0000313" key="2">
    <source>
        <dbReference type="EMBL" id="KAF8891143.1"/>
    </source>
</evidence>